<keyword evidence="1" id="KW-0472">Membrane</keyword>
<feature type="transmembrane region" description="Helical" evidence="1">
    <location>
        <begin position="12"/>
        <end position="30"/>
    </location>
</feature>
<sequence>MKKKNLISSWEESILKVIIFILIILSKNSLSTNNNFSITIIGILIYTVCWLLIYSIKKNLNYTIRFFL</sequence>
<evidence type="ECO:0000256" key="1">
    <source>
        <dbReference type="SAM" id="Phobius"/>
    </source>
</evidence>
<keyword evidence="1" id="KW-1133">Transmembrane helix</keyword>
<comment type="caution">
    <text evidence="2">The sequence shown here is derived from an EMBL/GenBank/DDBJ whole genome shotgun (WGS) entry which is preliminary data.</text>
</comment>
<reference evidence="2 3" key="1">
    <citation type="submission" date="2013-03" db="EMBL/GenBank/DDBJ databases">
        <title>The Genome Sequence of Enterococcus dispar ATCC_51266 (Illumina only assembly).</title>
        <authorList>
            <consortium name="The Broad Institute Genomics Platform"/>
            <consortium name="The Broad Institute Genome Sequencing Center for Infectious Disease"/>
            <person name="Earl A."/>
            <person name="Russ C."/>
            <person name="Gilmore M."/>
            <person name="Surin D."/>
            <person name="Walker B."/>
            <person name="Young S."/>
            <person name="Zeng Q."/>
            <person name="Gargeya S."/>
            <person name="Fitzgerald M."/>
            <person name="Haas B."/>
            <person name="Abouelleil A."/>
            <person name="Allen A.W."/>
            <person name="Alvarado L."/>
            <person name="Arachchi H.M."/>
            <person name="Berlin A.M."/>
            <person name="Chapman S.B."/>
            <person name="Gainer-Dewar J."/>
            <person name="Goldberg J."/>
            <person name="Griggs A."/>
            <person name="Gujja S."/>
            <person name="Hansen M."/>
            <person name="Howarth C."/>
            <person name="Imamovic A."/>
            <person name="Ireland A."/>
            <person name="Larimer J."/>
            <person name="McCowan C."/>
            <person name="Murphy C."/>
            <person name="Pearson M."/>
            <person name="Poon T.W."/>
            <person name="Priest M."/>
            <person name="Roberts A."/>
            <person name="Saif S."/>
            <person name="Shea T."/>
            <person name="Sisk P."/>
            <person name="Sykes S."/>
            <person name="Wortman J."/>
            <person name="Nusbaum C."/>
            <person name="Birren B."/>
        </authorList>
    </citation>
    <scope>NUCLEOTIDE SEQUENCE [LARGE SCALE GENOMIC DNA]</scope>
    <source>
        <strain evidence="2 3">ATCC 51266</strain>
    </source>
</reference>
<accession>S0K8N4</accession>
<dbReference type="Proteomes" id="UP000014127">
    <property type="component" value="Unassembled WGS sequence"/>
</dbReference>
<gene>
    <name evidence="2" type="ORF">OMK_01440</name>
</gene>
<keyword evidence="3" id="KW-1185">Reference proteome</keyword>
<evidence type="ECO:0000313" key="2">
    <source>
        <dbReference type="EMBL" id="EOT41269.1"/>
    </source>
</evidence>
<dbReference type="HOGENOM" id="CLU_2787298_0_0_9"/>
<dbReference type="EMBL" id="AHYR01000005">
    <property type="protein sequence ID" value="EOT41269.1"/>
    <property type="molecule type" value="Genomic_DNA"/>
</dbReference>
<keyword evidence="1" id="KW-0812">Transmembrane</keyword>
<evidence type="ECO:0000313" key="3">
    <source>
        <dbReference type="Proteomes" id="UP000014127"/>
    </source>
</evidence>
<name>S0K8N4_9ENTE</name>
<protein>
    <submittedName>
        <fullName evidence="2">Uncharacterized protein</fullName>
    </submittedName>
</protein>
<proteinExistence type="predicted"/>
<dbReference type="AlphaFoldDB" id="S0K8N4"/>
<organism evidence="2 3">
    <name type="scientific">Enterococcus dispar ATCC 51266</name>
    <dbReference type="NCBI Taxonomy" id="1139219"/>
    <lineage>
        <taxon>Bacteria</taxon>
        <taxon>Bacillati</taxon>
        <taxon>Bacillota</taxon>
        <taxon>Bacilli</taxon>
        <taxon>Lactobacillales</taxon>
        <taxon>Enterococcaceae</taxon>
        <taxon>Enterococcus</taxon>
    </lineage>
</organism>
<dbReference type="OrthoDB" id="9968024at2"/>
<feature type="transmembrane region" description="Helical" evidence="1">
    <location>
        <begin position="36"/>
        <end position="56"/>
    </location>
</feature>